<evidence type="ECO:0000313" key="4">
    <source>
        <dbReference type="EMBL" id="OOK79146.1"/>
    </source>
</evidence>
<dbReference type="EMBL" id="MVBM01000002">
    <property type="protein sequence ID" value="OOK79146.1"/>
    <property type="molecule type" value="Genomic_DNA"/>
</dbReference>
<evidence type="ECO:0000259" key="3">
    <source>
        <dbReference type="Pfam" id="PF15420"/>
    </source>
</evidence>
<dbReference type="Proteomes" id="UP000189229">
    <property type="component" value="Unassembled WGS sequence"/>
</dbReference>
<dbReference type="AlphaFoldDB" id="A0A1V3XK43"/>
<feature type="transmembrane region" description="Helical" evidence="2">
    <location>
        <begin position="113"/>
        <end position="136"/>
    </location>
</feature>
<dbReference type="Pfam" id="PF15420">
    <property type="entry name" value="Abhydrolase_9_N"/>
    <property type="match status" value="1"/>
</dbReference>
<evidence type="ECO:0000256" key="2">
    <source>
        <dbReference type="SAM" id="Phobius"/>
    </source>
</evidence>
<sequence length="275" mass="30218">MSELHSATSTGTGTGTEPKAGGTESSAIPVAKTPEPQAVRKAWWIRHYTFTGTALGLIFLWFSMTPSLLPRGPLYQGLVSGISGAIGYGLGVFTVWLVRYMRSQNSSPPPPRWVWLPLIAVGAVGMVLMAIWFHVWQDDVRDLMGVEHLKWYDYPLAAAVSLIALFTLVEIGQFIRRLVGFLVRQVDRIAPFRVSATIVVVLLVALTITLLNGVVLKFAMRSMNSTFASVNEEMNPNTAPRGHRCDRAARSRWCPGTRWGTRAASSSRPVPPSPN</sequence>
<organism evidence="4 5">
    <name type="scientific">Mycobacterium kansasii</name>
    <dbReference type="NCBI Taxonomy" id="1768"/>
    <lineage>
        <taxon>Bacteria</taxon>
        <taxon>Bacillati</taxon>
        <taxon>Actinomycetota</taxon>
        <taxon>Actinomycetes</taxon>
        <taxon>Mycobacteriales</taxon>
        <taxon>Mycobacteriaceae</taxon>
        <taxon>Mycobacterium</taxon>
    </lineage>
</organism>
<keyword evidence="2" id="KW-1133">Transmembrane helix</keyword>
<feature type="transmembrane region" description="Helical" evidence="2">
    <location>
        <begin position="74"/>
        <end position="101"/>
    </location>
</feature>
<name>A0A1V3XK43_MYCKA</name>
<evidence type="ECO:0000313" key="5">
    <source>
        <dbReference type="Proteomes" id="UP000189229"/>
    </source>
</evidence>
<proteinExistence type="predicted"/>
<accession>A0A1V3XK43</accession>
<feature type="transmembrane region" description="Helical" evidence="2">
    <location>
        <begin position="196"/>
        <end position="220"/>
    </location>
</feature>
<comment type="caution">
    <text evidence="4">The sequence shown here is derived from an EMBL/GenBank/DDBJ whole genome shotgun (WGS) entry which is preliminary data.</text>
</comment>
<dbReference type="InterPro" id="IPR027788">
    <property type="entry name" value="Alpha/beta-hydrolase_N_dom"/>
</dbReference>
<protein>
    <recommendedName>
        <fullName evidence="3">Alpha/beta-hydrolase N-terminal domain-containing protein</fullName>
    </recommendedName>
</protein>
<feature type="domain" description="Alpha/beta-hydrolase N-terminal" evidence="3">
    <location>
        <begin position="64"/>
        <end position="240"/>
    </location>
</feature>
<feature type="region of interest" description="Disordered" evidence="1">
    <location>
        <begin position="1"/>
        <end position="31"/>
    </location>
</feature>
<keyword evidence="2" id="KW-0472">Membrane</keyword>
<gene>
    <name evidence="4" type="ORF">BZL30_2674</name>
</gene>
<reference evidence="4 5" key="1">
    <citation type="submission" date="2017-02" db="EMBL/GenBank/DDBJ databases">
        <title>Complete genome sequences of Mycobacterium kansasii strains isolated from rhesus macaques.</title>
        <authorList>
            <person name="Panda A."/>
            <person name="Nagaraj S."/>
            <person name="Zhao X."/>
            <person name="Tettelin H."/>
            <person name="Detolla L.J."/>
        </authorList>
    </citation>
    <scope>NUCLEOTIDE SEQUENCE [LARGE SCALE GENOMIC DNA]</scope>
    <source>
        <strain evidence="4 5">11-3813</strain>
    </source>
</reference>
<feature type="transmembrane region" description="Helical" evidence="2">
    <location>
        <begin position="43"/>
        <end position="62"/>
    </location>
</feature>
<evidence type="ECO:0000256" key="1">
    <source>
        <dbReference type="SAM" id="MobiDB-lite"/>
    </source>
</evidence>
<feature type="transmembrane region" description="Helical" evidence="2">
    <location>
        <begin position="156"/>
        <end position="175"/>
    </location>
</feature>
<keyword evidence="2" id="KW-0812">Transmembrane</keyword>